<dbReference type="EMBL" id="JBITGY010000012">
    <property type="protein sequence ID" value="MFI6503545.1"/>
    <property type="molecule type" value="Genomic_DNA"/>
</dbReference>
<dbReference type="PRINTS" id="PR00038">
    <property type="entry name" value="HTHLUXR"/>
</dbReference>
<feature type="domain" description="HTH luxR-type" evidence="3">
    <location>
        <begin position="824"/>
        <end position="888"/>
    </location>
</feature>
<dbReference type="InterPro" id="IPR027417">
    <property type="entry name" value="P-loop_NTPase"/>
</dbReference>
<sequence length="888" mass="93417">MKTWPFAGRRQELEHLARLARDPTAQGVLIAGPAGVGKSRLAAKTLDAFRPGKVTLLPITATKAAAAIPNGALADLIPRDHPPHLVNTLRWAGEELLKQARGRVLVLAVDDAHLLDSHSAEVIASLVRGRLARLVATLRTGEPAPDSVTGLWRDGHVRRLDVTPFTDADLVTVLTAALGGPPDDATARRLGEITEGNALFLHEVVTAARTSGALHPIQDVWKLTGDPPLAPRLADLVHERIGALSASLKAVLEYTAFAEPVGARTLSALCSEESVLEAEERGLIKVSVERRREIARLGHPLYGEVAREHCPELRRRRRHADLVAALEPTGLRRVEDLVRVTVWRLTAGLGAAPGPLLTACRLAWAAHDYPTAIRLGEAALEAGGDARAAIQLATVLDYAQQPDRARAVLDAVPPPADEPGRARLAQAVASNLAWGMDRLGDALDLLATTEPALTDPALRLQLATQRLSLSASAARPADALRLSASLLPGTAGTRDGSVVSPGTGPGPGAVELGPVSRAQVLSSRALALCYAGRAHEAAALVREVLNEEAAWRDGIPALVSPLHSTWAMCGYFAGELPVMDAAIASMRAELAGQRGWSRGEGSLALSRGHAATLRGELGAALLILHSPANHETAVTVGGCMGAYAAVQALRGDAPAARETLRAALERNRATWTAFTRWVALTRVWIAAAAGEHEHAVDLALAAAADSRAAGLAAFESVALHDVVRLGAPHSALPRLEELAAVVDGPRVRLAARHARALAAEDPGGLLDVASGFDTLGLRLHAAESAAQAAALLRRTRGEKAARAAATEAWSLAGACQGVDTPALRGLAAPNLTNRELQVAKLTAAGLTHREIAERLGIAIRTAMNHRNQAYWKLGVNSPAELARALTRH</sequence>
<dbReference type="InterPro" id="IPR000792">
    <property type="entry name" value="Tscrpt_reg_LuxR_C"/>
</dbReference>
<organism evidence="4 5">
    <name type="scientific">Nonomuraea typhae</name>
    <dbReference type="NCBI Taxonomy" id="2603600"/>
    <lineage>
        <taxon>Bacteria</taxon>
        <taxon>Bacillati</taxon>
        <taxon>Actinomycetota</taxon>
        <taxon>Actinomycetes</taxon>
        <taxon>Streptosporangiales</taxon>
        <taxon>Streptosporangiaceae</taxon>
        <taxon>Nonomuraea</taxon>
    </lineage>
</organism>
<dbReference type="InterPro" id="IPR041664">
    <property type="entry name" value="AAA_16"/>
</dbReference>
<keyword evidence="1" id="KW-0547">Nucleotide-binding</keyword>
<name>A0ABW7Z5T5_9ACTN</name>
<dbReference type="InterPro" id="IPR011990">
    <property type="entry name" value="TPR-like_helical_dom_sf"/>
</dbReference>
<evidence type="ECO:0000313" key="4">
    <source>
        <dbReference type="EMBL" id="MFI6503545.1"/>
    </source>
</evidence>
<keyword evidence="5" id="KW-1185">Reference proteome</keyword>
<dbReference type="InterPro" id="IPR036388">
    <property type="entry name" value="WH-like_DNA-bd_sf"/>
</dbReference>
<accession>A0ABW7Z5T5</accession>
<dbReference type="SUPFAM" id="SSF46894">
    <property type="entry name" value="C-terminal effector domain of the bipartite response regulators"/>
    <property type="match status" value="1"/>
</dbReference>
<dbReference type="Gene3D" id="1.10.10.10">
    <property type="entry name" value="Winged helix-like DNA-binding domain superfamily/Winged helix DNA-binding domain"/>
    <property type="match status" value="1"/>
</dbReference>
<dbReference type="CDD" id="cd06170">
    <property type="entry name" value="LuxR_C_like"/>
    <property type="match status" value="1"/>
</dbReference>
<dbReference type="Pfam" id="PF13191">
    <property type="entry name" value="AAA_16"/>
    <property type="match status" value="1"/>
</dbReference>
<dbReference type="Gene3D" id="3.40.50.300">
    <property type="entry name" value="P-loop containing nucleotide triphosphate hydrolases"/>
    <property type="match status" value="1"/>
</dbReference>
<dbReference type="PROSITE" id="PS50043">
    <property type="entry name" value="HTH_LUXR_2"/>
    <property type="match status" value="1"/>
</dbReference>
<evidence type="ECO:0000256" key="2">
    <source>
        <dbReference type="ARBA" id="ARBA00022840"/>
    </source>
</evidence>
<dbReference type="SMART" id="SM00421">
    <property type="entry name" value="HTH_LUXR"/>
    <property type="match status" value="1"/>
</dbReference>
<dbReference type="InterPro" id="IPR016032">
    <property type="entry name" value="Sig_transdc_resp-reg_C-effctor"/>
</dbReference>
<proteinExistence type="predicted"/>
<evidence type="ECO:0000256" key="1">
    <source>
        <dbReference type="ARBA" id="ARBA00022741"/>
    </source>
</evidence>
<dbReference type="PANTHER" id="PTHR16305:SF28">
    <property type="entry name" value="GUANYLATE CYCLASE DOMAIN-CONTAINING PROTEIN"/>
    <property type="match status" value="1"/>
</dbReference>
<keyword evidence="2" id="KW-0067">ATP-binding</keyword>
<dbReference type="SUPFAM" id="SSF52540">
    <property type="entry name" value="P-loop containing nucleoside triphosphate hydrolases"/>
    <property type="match status" value="1"/>
</dbReference>
<dbReference type="RefSeq" id="WP_397089316.1">
    <property type="nucleotide sequence ID" value="NZ_JBITGY010000012.1"/>
</dbReference>
<evidence type="ECO:0000259" key="3">
    <source>
        <dbReference type="PROSITE" id="PS50043"/>
    </source>
</evidence>
<protein>
    <submittedName>
        <fullName evidence="4">AAA family ATPase</fullName>
    </submittedName>
</protein>
<reference evidence="4 5" key="1">
    <citation type="submission" date="2024-10" db="EMBL/GenBank/DDBJ databases">
        <title>The Natural Products Discovery Center: Release of the First 8490 Sequenced Strains for Exploring Actinobacteria Biosynthetic Diversity.</title>
        <authorList>
            <person name="Kalkreuter E."/>
            <person name="Kautsar S.A."/>
            <person name="Yang D."/>
            <person name="Bader C.D."/>
            <person name="Teijaro C.N."/>
            <person name="Fluegel L."/>
            <person name="Davis C.M."/>
            <person name="Simpson J.R."/>
            <person name="Lauterbach L."/>
            <person name="Steele A.D."/>
            <person name="Gui C."/>
            <person name="Meng S."/>
            <person name="Li G."/>
            <person name="Viehrig K."/>
            <person name="Ye F."/>
            <person name="Su P."/>
            <person name="Kiefer A.F."/>
            <person name="Nichols A."/>
            <person name="Cepeda A.J."/>
            <person name="Yan W."/>
            <person name="Fan B."/>
            <person name="Jiang Y."/>
            <person name="Adhikari A."/>
            <person name="Zheng C.-J."/>
            <person name="Schuster L."/>
            <person name="Cowan T.M."/>
            <person name="Smanski M.J."/>
            <person name="Chevrette M.G."/>
            <person name="De Carvalho L.P.S."/>
            <person name="Shen B."/>
        </authorList>
    </citation>
    <scope>NUCLEOTIDE SEQUENCE [LARGE SCALE GENOMIC DNA]</scope>
    <source>
        <strain evidence="4 5">NPDC050545</strain>
    </source>
</reference>
<comment type="caution">
    <text evidence="4">The sequence shown here is derived from an EMBL/GenBank/DDBJ whole genome shotgun (WGS) entry which is preliminary data.</text>
</comment>
<evidence type="ECO:0000313" key="5">
    <source>
        <dbReference type="Proteomes" id="UP001612741"/>
    </source>
</evidence>
<dbReference type="Pfam" id="PF00196">
    <property type="entry name" value="GerE"/>
    <property type="match status" value="1"/>
</dbReference>
<dbReference type="Proteomes" id="UP001612741">
    <property type="component" value="Unassembled WGS sequence"/>
</dbReference>
<dbReference type="Gene3D" id="1.25.40.10">
    <property type="entry name" value="Tetratricopeptide repeat domain"/>
    <property type="match status" value="1"/>
</dbReference>
<dbReference type="PANTHER" id="PTHR16305">
    <property type="entry name" value="TESTICULAR SOLUBLE ADENYLYL CYCLASE"/>
    <property type="match status" value="1"/>
</dbReference>
<gene>
    <name evidence="4" type="ORF">ACIBG2_39605</name>
</gene>